<keyword evidence="5" id="KW-0378">Hydrolase</keyword>
<feature type="domain" description="Fumarylacetoacetase-like C-terminal" evidence="3">
    <location>
        <begin position="55"/>
        <end position="249"/>
    </location>
</feature>
<dbReference type="PANTHER" id="PTHR11820:SF7">
    <property type="entry name" value="ACYLPYRUVASE FAHD1, MITOCHONDRIAL"/>
    <property type="match status" value="1"/>
</dbReference>
<dbReference type="Pfam" id="PF10370">
    <property type="entry name" value="Rv2993c-like_N"/>
    <property type="match status" value="1"/>
</dbReference>
<dbReference type="InterPro" id="IPR011234">
    <property type="entry name" value="Fumarylacetoacetase-like_C"/>
</dbReference>
<proteinExistence type="inferred from homology"/>
<protein>
    <submittedName>
        <fullName evidence="5">Fumarylacetoacetate hydrolase family protein</fullName>
    </submittedName>
</protein>
<keyword evidence="6" id="KW-1185">Reference proteome</keyword>
<dbReference type="GO" id="GO:0018773">
    <property type="term" value="F:acetylpyruvate hydrolase activity"/>
    <property type="evidence" value="ECO:0007669"/>
    <property type="project" value="TreeGrafter"/>
</dbReference>
<evidence type="ECO:0000259" key="3">
    <source>
        <dbReference type="Pfam" id="PF01557"/>
    </source>
</evidence>
<name>A0A5D8QI51_9THEO</name>
<sequence length="250" mass="27967">MKIGRFMDTDKIFYGVVEGEIVYPIDGDIYGSYRRDATKKYLKDLKILAPSVITKAVCVGVNYKSHSEELNHKLPSEPLLFIKPTSAVINPEEEIIRPSESSRVDYEGELVVVIGKRAKDVDIGNVDNYILGYTCGNDVTARDLQQRDGQWTRAKSFDTFLPFGPFIETELNPDDLSLRTYLNGKVVQETRTSNLIFKVKELVSFISHCMTLFPGDIIMTGTPSGIGPMEAGDIVEVEIEGIGKLRNHVK</sequence>
<evidence type="ECO:0000313" key="6">
    <source>
        <dbReference type="Proteomes" id="UP000322976"/>
    </source>
</evidence>
<accession>A0A5D8QI51</accession>
<reference evidence="5 6" key="1">
    <citation type="submission" date="2019-08" db="EMBL/GenBank/DDBJ databases">
        <title>Calorimonas adulescens gen. nov., sp. nov., an anaerobic thermophilic bacterium from Sakhalin hot spring.</title>
        <authorList>
            <person name="Khomyakova M.A."/>
            <person name="Merkel A.Y."/>
            <person name="Novikov A."/>
            <person name="Bonch-Osmolovskaya E.A."/>
            <person name="Slobodkin A.I."/>
        </authorList>
    </citation>
    <scope>NUCLEOTIDE SEQUENCE [LARGE SCALE GENOMIC DNA]</scope>
    <source>
        <strain evidence="5 6">A05MB</strain>
    </source>
</reference>
<evidence type="ECO:0000256" key="1">
    <source>
        <dbReference type="ARBA" id="ARBA00010211"/>
    </source>
</evidence>
<gene>
    <name evidence="5" type="ORF">FWJ32_02435</name>
</gene>
<comment type="caution">
    <text evidence="5">The sequence shown here is derived from an EMBL/GenBank/DDBJ whole genome shotgun (WGS) entry which is preliminary data.</text>
</comment>
<dbReference type="GO" id="GO:0046872">
    <property type="term" value="F:metal ion binding"/>
    <property type="evidence" value="ECO:0007669"/>
    <property type="project" value="UniProtKB-KW"/>
</dbReference>
<dbReference type="RefSeq" id="WP_149544423.1">
    <property type="nucleotide sequence ID" value="NZ_VTPS01000002.1"/>
</dbReference>
<dbReference type="Pfam" id="PF01557">
    <property type="entry name" value="FAA_hydrolase"/>
    <property type="match status" value="1"/>
</dbReference>
<dbReference type="EMBL" id="VTPS01000002">
    <property type="protein sequence ID" value="TZE83233.1"/>
    <property type="molecule type" value="Genomic_DNA"/>
</dbReference>
<dbReference type="Proteomes" id="UP000322976">
    <property type="component" value="Unassembled WGS sequence"/>
</dbReference>
<dbReference type="PANTHER" id="PTHR11820">
    <property type="entry name" value="ACYLPYRUVASE"/>
    <property type="match status" value="1"/>
</dbReference>
<evidence type="ECO:0000259" key="4">
    <source>
        <dbReference type="Pfam" id="PF10370"/>
    </source>
</evidence>
<dbReference type="Gene3D" id="3.90.850.10">
    <property type="entry name" value="Fumarylacetoacetase-like, C-terminal domain"/>
    <property type="match status" value="1"/>
</dbReference>
<dbReference type="InterPro" id="IPR018833">
    <property type="entry name" value="Rv2993c-like_N"/>
</dbReference>
<feature type="domain" description="Rv2993c-like N-terminal" evidence="4">
    <location>
        <begin position="1"/>
        <end position="50"/>
    </location>
</feature>
<dbReference type="SUPFAM" id="SSF56529">
    <property type="entry name" value="FAH"/>
    <property type="match status" value="1"/>
</dbReference>
<evidence type="ECO:0000256" key="2">
    <source>
        <dbReference type="ARBA" id="ARBA00022723"/>
    </source>
</evidence>
<comment type="similarity">
    <text evidence="1">Belongs to the FAH family.</text>
</comment>
<dbReference type="FunFam" id="3.90.850.10:FF:000002">
    <property type="entry name" value="2-hydroxyhepta-2,4-diene-1,7-dioate isomerase"/>
    <property type="match status" value="1"/>
</dbReference>
<dbReference type="GO" id="GO:0016853">
    <property type="term" value="F:isomerase activity"/>
    <property type="evidence" value="ECO:0007669"/>
    <property type="project" value="UniProtKB-ARBA"/>
</dbReference>
<organism evidence="5 6">
    <name type="scientific">Calorimonas adulescens</name>
    <dbReference type="NCBI Taxonomy" id="2606906"/>
    <lineage>
        <taxon>Bacteria</taxon>
        <taxon>Bacillati</taxon>
        <taxon>Bacillota</taxon>
        <taxon>Clostridia</taxon>
        <taxon>Thermoanaerobacterales</taxon>
        <taxon>Thermoanaerobacteraceae</taxon>
        <taxon>Calorimonas</taxon>
    </lineage>
</organism>
<dbReference type="GO" id="GO:0019752">
    <property type="term" value="P:carboxylic acid metabolic process"/>
    <property type="evidence" value="ECO:0007669"/>
    <property type="project" value="UniProtKB-ARBA"/>
</dbReference>
<evidence type="ECO:0000313" key="5">
    <source>
        <dbReference type="EMBL" id="TZE83233.1"/>
    </source>
</evidence>
<dbReference type="AlphaFoldDB" id="A0A5D8QI51"/>
<keyword evidence="2" id="KW-0479">Metal-binding</keyword>
<dbReference type="InterPro" id="IPR036663">
    <property type="entry name" value="Fumarylacetoacetase_C_sf"/>
</dbReference>